<evidence type="ECO:0000313" key="5">
    <source>
        <dbReference type="Proteomes" id="UP000708148"/>
    </source>
</evidence>
<sequence length="269" mass="28550">MCHTRRGDGRDPLVPGCAIQSLVVAFLALPAQESLAEGRISAALAHAFDRALAATDPDDADAAWGDAIRIDPANSAAWSNRGTARLQAGRWAEARDDLQRALELEGGGRVSGVLLNNLGNARAATGDWNAAMADFLAAAEDPDVGDIALANHALAAFQVDRVGQAVREVRGLLRRDPAFLDMRCALVAFLWACGRESDAEDEWEALQQAGDGAGELLYSSSNAVNRVRGRWPPRATAALDAFLKASRMGAALDYDGSKKEYDFSKGGVC</sequence>
<evidence type="ECO:0000256" key="1">
    <source>
        <dbReference type="ARBA" id="ARBA00022737"/>
    </source>
</evidence>
<keyword evidence="2 3" id="KW-0802">TPR repeat</keyword>
<evidence type="ECO:0000256" key="2">
    <source>
        <dbReference type="ARBA" id="ARBA00022803"/>
    </source>
</evidence>
<dbReference type="Proteomes" id="UP000708148">
    <property type="component" value="Unassembled WGS sequence"/>
</dbReference>
<gene>
    <name evidence="4" type="ORF">OSTQU699_LOCUS10435</name>
</gene>
<dbReference type="OrthoDB" id="204058at2759"/>
<dbReference type="Gene3D" id="1.25.40.10">
    <property type="entry name" value="Tetratricopeptide repeat domain"/>
    <property type="match status" value="1"/>
</dbReference>
<organism evidence="4 5">
    <name type="scientific">Ostreobium quekettii</name>
    <dbReference type="NCBI Taxonomy" id="121088"/>
    <lineage>
        <taxon>Eukaryota</taxon>
        <taxon>Viridiplantae</taxon>
        <taxon>Chlorophyta</taxon>
        <taxon>core chlorophytes</taxon>
        <taxon>Ulvophyceae</taxon>
        <taxon>TCBD clade</taxon>
        <taxon>Bryopsidales</taxon>
        <taxon>Ostreobineae</taxon>
        <taxon>Ostreobiaceae</taxon>
        <taxon>Ostreobium</taxon>
    </lineage>
</organism>
<evidence type="ECO:0008006" key="6">
    <source>
        <dbReference type="Google" id="ProtNLM"/>
    </source>
</evidence>
<dbReference type="SUPFAM" id="SSF48452">
    <property type="entry name" value="TPR-like"/>
    <property type="match status" value="1"/>
</dbReference>
<evidence type="ECO:0000313" key="4">
    <source>
        <dbReference type="EMBL" id="CAD7705080.1"/>
    </source>
</evidence>
<dbReference type="InterPro" id="IPR013105">
    <property type="entry name" value="TPR_2"/>
</dbReference>
<dbReference type="InterPro" id="IPR011990">
    <property type="entry name" value="TPR-like_helical_dom_sf"/>
</dbReference>
<proteinExistence type="predicted"/>
<dbReference type="Pfam" id="PF07719">
    <property type="entry name" value="TPR_2"/>
    <property type="match status" value="1"/>
</dbReference>
<keyword evidence="1" id="KW-0677">Repeat</keyword>
<evidence type="ECO:0000256" key="3">
    <source>
        <dbReference type="PROSITE-ProRule" id="PRU00339"/>
    </source>
</evidence>
<comment type="caution">
    <text evidence="4">The sequence shown here is derived from an EMBL/GenBank/DDBJ whole genome shotgun (WGS) entry which is preliminary data.</text>
</comment>
<dbReference type="EMBL" id="CAJHUC010003012">
    <property type="protein sequence ID" value="CAD7705080.1"/>
    <property type="molecule type" value="Genomic_DNA"/>
</dbReference>
<protein>
    <recommendedName>
        <fullName evidence="6">Tetratricopeptide repeat protein</fullName>
    </recommendedName>
</protein>
<reference evidence="4" key="1">
    <citation type="submission" date="2020-12" db="EMBL/GenBank/DDBJ databases">
        <authorList>
            <person name="Iha C."/>
        </authorList>
    </citation>
    <scope>NUCLEOTIDE SEQUENCE</scope>
</reference>
<feature type="repeat" description="TPR" evidence="3">
    <location>
        <begin position="75"/>
        <end position="108"/>
    </location>
</feature>
<keyword evidence="5" id="KW-1185">Reference proteome</keyword>
<dbReference type="AlphaFoldDB" id="A0A8S1JG43"/>
<dbReference type="PROSITE" id="PS50005">
    <property type="entry name" value="TPR"/>
    <property type="match status" value="1"/>
</dbReference>
<dbReference type="SMART" id="SM00028">
    <property type="entry name" value="TPR"/>
    <property type="match status" value="2"/>
</dbReference>
<dbReference type="InterPro" id="IPR019734">
    <property type="entry name" value="TPR_rpt"/>
</dbReference>
<name>A0A8S1JG43_9CHLO</name>
<accession>A0A8S1JG43</accession>